<proteinExistence type="predicted"/>
<dbReference type="EC" id="2.3.1.-" evidence="6"/>
<dbReference type="CDD" id="cd07989">
    <property type="entry name" value="LPLAT_AGPAT-like"/>
    <property type="match status" value="1"/>
</dbReference>
<reference evidence="8" key="1">
    <citation type="submission" date="2017-12" db="EMBL/GenBank/DDBJ databases">
        <title>Whole genome sequencing of Acidipropionibacterium jensenii strains JS279 and JS280.</title>
        <authorList>
            <person name="Deptula P."/>
            <person name="Laine P."/>
            <person name="Smolander O.-P."/>
            <person name="Paulin L."/>
            <person name="Auvinen P."/>
            <person name="Varmanen P."/>
        </authorList>
    </citation>
    <scope>NUCLEOTIDE SEQUENCE [LARGE SCALE GENOMIC DNA]</scope>
    <source>
        <strain evidence="8">JS280</strain>
    </source>
</reference>
<dbReference type="EMBL" id="LR134473">
    <property type="protein sequence ID" value="VEI02556.1"/>
    <property type="molecule type" value="Genomic_DNA"/>
</dbReference>
<name>A0A448NX54_9ACTN</name>
<feature type="domain" description="Phospholipid/glycerol acyltransferase" evidence="4">
    <location>
        <begin position="35"/>
        <end position="155"/>
    </location>
</feature>
<dbReference type="STRING" id="1122997.GCA_000425285_01125"/>
<dbReference type="GO" id="GO:0006654">
    <property type="term" value="P:phosphatidic acid biosynthetic process"/>
    <property type="evidence" value="ECO:0007669"/>
    <property type="project" value="TreeGrafter"/>
</dbReference>
<dbReference type="PANTHER" id="PTHR10434">
    <property type="entry name" value="1-ACYL-SN-GLYCEROL-3-PHOSPHATE ACYLTRANSFERASE"/>
    <property type="match status" value="1"/>
</dbReference>
<evidence type="ECO:0000313" key="8">
    <source>
        <dbReference type="Proteomes" id="UP000285875"/>
    </source>
</evidence>
<dbReference type="OrthoDB" id="9808424at2"/>
<dbReference type="AlphaFoldDB" id="A0A448NX54"/>
<keyword evidence="1 6" id="KW-0808">Transferase</keyword>
<dbReference type="Proteomes" id="UP000277858">
    <property type="component" value="Chromosome"/>
</dbReference>
<evidence type="ECO:0000313" key="6">
    <source>
        <dbReference type="EMBL" id="VEI02556.1"/>
    </source>
</evidence>
<accession>A0A448NX54</accession>
<dbReference type="GO" id="GO:0003841">
    <property type="term" value="F:1-acylglycerol-3-phosphate O-acyltransferase activity"/>
    <property type="evidence" value="ECO:0007669"/>
    <property type="project" value="TreeGrafter"/>
</dbReference>
<evidence type="ECO:0000313" key="5">
    <source>
        <dbReference type="EMBL" id="AZZ39811.1"/>
    </source>
</evidence>
<feature type="region of interest" description="Disordered" evidence="3">
    <location>
        <begin position="229"/>
        <end position="256"/>
    </location>
</feature>
<evidence type="ECO:0000256" key="2">
    <source>
        <dbReference type="ARBA" id="ARBA00023315"/>
    </source>
</evidence>
<dbReference type="PANTHER" id="PTHR10434:SF11">
    <property type="entry name" value="1-ACYL-SN-GLYCEROL-3-PHOSPHATE ACYLTRANSFERASE"/>
    <property type="match status" value="1"/>
</dbReference>
<feature type="compositionally biased region" description="Basic and acidic residues" evidence="3">
    <location>
        <begin position="246"/>
        <end position="256"/>
    </location>
</feature>
<dbReference type="KEGG" id="aji:C0Z10_08670"/>
<dbReference type="SUPFAM" id="SSF69593">
    <property type="entry name" value="Glycerol-3-phosphate (1)-acyltransferase"/>
    <property type="match status" value="1"/>
</dbReference>
<dbReference type="Proteomes" id="UP000285875">
    <property type="component" value="Chromosome"/>
</dbReference>
<keyword evidence="2 6" id="KW-0012">Acyltransferase</keyword>
<dbReference type="SMART" id="SM00563">
    <property type="entry name" value="PlsC"/>
    <property type="match status" value="1"/>
</dbReference>
<dbReference type="GeneID" id="82883538"/>
<keyword evidence="7" id="KW-1185">Reference proteome</keyword>
<protein>
    <submittedName>
        <fullName evidence="6">1-acyl-sn-glycerol-3-phosphate acyltransferase</fullName>
        <ecNumber evidence="6">2.3.1.-</ecNumber>
    </submittedName>
</protein>
<dbReference type="Pfam" id="PF01553">
    <property type="entry name" value="Acyltransferase"/>
    <property type="match status" value="1"/>
</dbReference>
<dbReference type="GO" id="GO:0005886">
    <property type="term" value="C:plasma membrane"/>
    <property type="evidence" value="ECO:0007669"/>
    <property type="project" value="TreeGrafter"/>
</dbReference>
<dbReference type="EMBL" id="CP025570">
    <property type="protein sequence ID" value="AZZ39811.1"/>
    <property type="molecule type" value="Genomic_DNA"/>
</dbReference>
<dbReference type="InterPro" id="IPR002123">
    <property type="entry name" value="Plipid/glycerol_acylTrfase"/>
</dbReference>
<sequence length="256" mass="28104">MWYQFFRSGLIRPIVRTLWHPWVVGEENLPSTGGAVLACNHIEYLDPVIVAAMIPRQLTYPAKKELFQGDGGLRSKAVAWFLKAVDQVPLDRSGGRRSVEGMRPILDRLREGGMVGIFPEGTRSADGEMFRGKTGVARLALMAGVPVIPAAVVGTGLVRGAFGIPKVVRPGIIIGKPLDFEELRGREEEAAVLRWVTNEVMDAIQQLGGQDYVDVYGFRVKYGNLKGKDLTPWRRPRPGGVPAPEPHQDRDAGGAR</sequence>
<evidence type="ECO:0000256" key="3">
    <source>
        <dbReference type="SAM" id="MobiDB-lite"/>
    </source>
</evidence>
<reference evidence="5" key="3">
    <citation type="journal article" date="2019" name="Microorganisms">
        <title>Red-Brown Pigmentation of Acidipropionibacterium jensenii Is Tied to Haemolytic Activity and cyl-Like Gene Cluster.</title>
        <authorList>
            <person name="Deptula P."/>
            <person name="Loivamaa I."/>
            <person name="Smolander O.P."/>
            <person name="Laine P."/>
            <person name="Roberts R.J."/>
            <person name="Piironen V."/>
            <person name="Paulin L."/>
            <person name="Savijoki K."/>
            <person name="Auvinen P."/>
            <person name="Varmanen P."/>
        </authorList>
    </citation>
    <scope>NUCLEOTIDE SEQUENCE</scope>
    <source>
        <strain evidence="5">JS280</strain>
    </source>
</reference>
<reference evidence="6 7" key="2">
    <citation type="submission" date="2018-12" db="EMBL/GenBank/DDBJ databases">
        <authorList>
            <consortium name="Pathogen Informatics"/>
        </authorList>
    </citation>
    <scope>NUCLEOTIDE SEQUENCE [LARGE SCALE GENOMIC DNA]</scope>
    <source>
        <strain evidence="6 7">NCTC13652</strain>
    </source>
</reference>
<evidence type="ECO:0000259" key="4">
    <source>
        <dbReference type="SMART" id="SM00563"/>
    </source>
</evidence>
<evidence type="ECO:0000313" key="7">
    <source>
        <dbReference type="Proteomes" id="UP000277858"/>
    </source>
</evidence>
<evidence type="ECO:0000256" key="1">
    <source>
        <dbReference type="ARBA" id="ARBA00022679"/>
    </source>
</evidence>
<dbReference type="RefSeq" id="WP_028702806.1">
    <property type="nucleotide sequence ID" value="NZ_CP025570.1"/>
</dbReference>
<organism evidence="6 7">
    <name type="scientific">Acidipropionibacterium jensenii</name>
    <dbReference type="NCBI Taxonomy" id="1749"/>
    <lineage>
        <taxon>Bacteria</taxon>
        <taxon>Bacillati</taxon>
        <taxon>Actinomycetota</taxon>
        <taxon>Actinomycetes</taxon>
        <taxon>Propionibacteriales</taxon>
        <taxon>Propionibacteriaceae</taxon>
        <taxon>Acidipropionibacterium</taxon>
    </lineage>
</organism>
<gene>
    <name evidence="6" type="primary">plsC_1</name>
    <name evidence="5" type="ORF">C0Z10_08670</name>
    <name evidence="6" type="ORF">NCTC13652_00735</name>
</gene>